<sequence length="115" mass="12701">MAEGGDASDVCAAVRVNLEGENMNVAKRHGEDSERYFKPRLERDLINLIGAVNMMSKQLTLLCEAKDVTVSPIPEAEKPHNTSKHPQKQTSPTDVASAHPILLYPLLPITNKKRI</sequence>
<organism evidence="2">
    <name type="scientific">Brassica cretica</name>
    <name type="common">Mustard</name>
    <dbReference type="NCBI Taxonomy" id="69181"/>
    <lineage>
        <taxon>Eukaryota</taxon>
        <taxon>Viridiplantae</taxon>
        <taxon>Streptophyta</taxon>
        <taxon>Embryophyta</taxon>
        <taxon>Tracheophyta</taxon>
        <taxon>Spermatophyta</taxon>
        <taxon>Magnoliopsida</taxon>
        <taxon>eudicotyledons</taxon>
        <taxon>Gunneridae</taxon>
        <taxon>Pentapetalae</taxon>
        <taxon>rosids</taxon>
        <taxon>malvids</taxon>
        <taxon>Brassicales</taxon>
        <taxon>Brassicaceae</taxon>
        <taxon>Brassiceae</taxon>
        <taxon>Brassica</taxon>
    </lineage>
</organism>
<name>A0A8S9LHZ4_BRACR</name>
<feature type="region of interest" description="Disordered" evidence="1">
    <location>
        <begin position="72"/>
        <end position="97"/>
    </location>
</feature>
<evidence type="ECO:0000256" key="1">
    <source>
        <dbReference type="SAM" id="MobiDB-lite"/>
    </source>
</evidence>
<evidence type="ECO:0000313" key="2">
    <source>
        <dbReference type="EMBL" id="KAF2605038.1"/>
    </source>
</evidence>
<dbReference type="EMBL" id="QGKY02000094">
    <property type="protein sequence ID" value="KAF2605038.1"/>
    <property type="molecule type" value="Genomic_DNA"/>
</dbReference>
<dbReference type="AlphaFoldDB" id="A0A8S9LHZ4"/>
<comment type="caution">
    <text evidence="2">The sequence shown here is derived from an EMBL/GenBank/DDBJ whole genome shotgun (WGS) entry which is preliminary data.</text>
</comment>
<protein>
    <submittedName>
        <fullName evidence="2">Uncharacterized protein</fullName>
    </submittedName>
</protein>
<accession>A0A8S9LHZ4</accession>
<gene>
    <name evidence="2" type="ORF">F2Q70_00026109</name>
</gene>
<proteinExistence type="predicted"/>
<reference evidence="2" key="1">
    <citation type="submission" date="2019-12" db="EMBL/GenBank/DDBJ databases">
        <title>Genome sequencing and annotation of Brassica cretica.</title>
        <authorList>
            <person name="Studholme D.J."/>
            <person name="Sarris P.F."/>
        </authorList>
    </citation>
    <scope>NUCLEOTIDE SEQUENCE</scope>
    <source>
        <strain evidence="2">PFS-102/07</strain>
        <tissue evidence="2">Leaf</tissue>
    </source>
</reference>